<dbReference type="InterPro" id="IPR006634">
    <property type="entry name" value="TLC-dom"/>
</dbReference>
<dbReference type="GO" id="GO:0016020">
    <property type="term" value="C:membrane"/>
    <property type="evidence" value="ECO:0007669"/>
    <property type="project" value="UniProtKB-SubCell"/>
</dbReference>
<comment type="catalytic activity">
    <reaction evidence="7">
        <text>sphinganine + octadecanoyl-CoA = N-(octadecanoyl)-sphinganine + CoA + H(+)</text>
        <dbReference type="Rhea" id="RHEA:36547"/>
        <dbReference type="ChEBI" id="CHEBI:15378"/>
        <dbReference type="ChEBI" id="CHEBI:57287"/>
        <dbReference type="ChEBI" id="CHEBI:57394"/>
        <dbReference type="ChEBI" id="CHEBI:57817"/>
        <dbReference type="ChEBI" id="CHEBI:67033"/>
    </reaction>
    <physiologicalReaction direction="left-to-right" evidence="7">
        <dbReference type="Rhea" id="RHEA:36548"/>
    </physiologicalReaction>
</comment>
<evidence type="ECO:0000256" key="7">
    <source>
        <dbReference type="ARBA" id="ARBA00049036"/>
    </source>
</evidence>
<feature type="transmembrane region" description="Helical" evidence="9">
    <location>
        <begin position="263"/>
        <end position="280"/>
    </location>
</feature>
<evidence type="ECO:0000256" key="8">
    <source>
        <dbReference type="PROSITE-ProRule" id="PRU00205"/>
    </source>
</evidence>
<comment type="pathway">
    <text evidence="3">Sphingolipid metabolism.</text>
</comment>
<dbReference type="SMART" id="SM00724">
    <property type="entry name" value="TLC"/>
    <property type="match status" value="1"/>
</dbReference>
<keyword evidence="12" id="KW-1185">Reference proteome</keyword>
<evidence type="ECO:0000256" key="1">
    <source>
        <dbReference type="ARBA" id="ARBA00004141"/>
    </source>
</evidence>
<comment type="subcellular location">
    <subcellularLocation>
        <location evidence="1">Membrane</location>
        <topology evidence="1">Multi-pass membrane protein</topology>
    </subcellularLocation>
</comment>
<sequence>MALSEVFWNHKYWLPPGVTWEDMAELEGAHYPMAQHLLLSIPCAMLLVAAFFLTELLISLAKQCDLPSKRVERWFRCRRNQERPGLTKKFAEACWRFTFYFTSFFSGLAILYPPLQPSLSWYYMLELAFYCSLVLTLPFDVKRKDFTEQIVHHVATLLLIFVSYCTNLLRFGMIVMVIHDASDYILEMAKMLHYAQWKRTCEILFVVFALVFMFSRLVLFPMSIYYYFAIQFKPFFVYYFLNTFLMVLQLLHIFWSFMILRMIYNIVFCGMGIPPGLNIFTGPRTLLWGQIQKDEPKMWSNP</sequence>
<dbReference type="Proteomes" id="UP000694392">
    <property type="component" value="Unplaced"/>
</dbReference>
<evidence type="ECO:0000256" key="5">
    <source>
        <dbReference type="ARBA" id="ARBA00022989"/>
    </source>
</evidence>
<dbReference type="Pfam" id="PF03798">
    <property type="entry name" value="TRAM_LAG1_CLN8"/>
    <property type="match status" value="1"/>
</dbReference>
<evidence type="ECO:0000256" key="9">
    <source>
        <dbReference type="SAM" id="Phobius"/>
    </source>
</evidence>
<dbReference type="GO" id="GO:0046513">
    <property type="term" value="P:ceramide biosynthetic process"/>
    <property type="evidence" value="ECO:0007669"/>
    <property type="project" value="InterPro"/>
</dbReference>
<evidence type="ECO:0000259" key="10">
    <source>
        <dbReference type="PROSITE" id="PS50922"/>
    </source>
</evidence>
<dbReference type="GO" id="GO:0050291">
    <property type="term" value="F:sphingosine N-acyltransferase activity"/>
    <property type="evidence" value="ECO:0007669"/>
    <property type="project" value="InterPro"/>
</dbReference>
<dbReference type="Gene3D" id="1.10.10.60">
    <property type="entry name" value="Homeodomain-like"/>
    <property type="match status" value="1"/>
</dbReference>
<evidence type="ECO:0000256" key="2">
    <source>
        <dbReference type="ARBA" id="ARBA00004760"/>
    </source>
</evidence>
<evidence type="ECO:0000256" key="6">
    <source>
        <dbReference type="ARBA" id="ARBA00023136"/>
    </source>
</evidence>
<dbReference type="PANTHER" id="PTHR12560:SF6">
    <property type="entry name" value="CERAMIDE SYNTHASE 4"/>
    <property type="match status" value="1"/>
</dbReference>
<name>A0A8D0GYR4_SPHPU</name>
<keyword evidence="6 8" id="KW-0472">Membrane</keyword>
<dbReference type="AlphaFoldDB" id="A0A8D0GYR4"/>
<feature type="transmembrane region" description="Helical" evidence="9">
    <location>
        <begin position="153"/>
        <end position="178"/>
    </location>
</feature>
<keyword evidence="4 8" id="KW-0812">Transmembrane</keyword>
<dbReference type="PANTHER" id="PTHR12560">
    <property type="entry name" value="LONGEVITY ASSURANCE FACTOR 1 LAG1"/>
    <property type="match status" value="1"/>
</dbReference>
<feature type="transmembrane region" description="Helical" evidence="9">
    <location>
        <begin position="37"/>
        <end position="60"/>
    </location>
</feature>
<reference evidence="11" key="2">
    <citation type="submission" date="2025-09" db="UniProtKB">
        <authorList>
            <consortium name="Ensembl"/>
        </authorList>
    </citation>
    <scope>IDENTIFICATION</scope>
</reference>
<evidence type="ECO:0000313" key="12">
    <source>
        <dbReference type="Proteomes" id="UP000694392"/>
    </source>
</evidence>
<feature type="transmembrane region" description="Helical" evidence="9">
    <location>
        <begin position="203"/>
        <end position="228"/>
    </location>
</feature>
<evidence type="ECO:0000313" key="11">
    <source>
        <dbReference type="Ensembl" id="ENSSPUP00000015925.1"/>
    </source>
</evidence>
<feature type="domain" description="TLC" evidence="10">
    <location>
        <begin position="78"/>
        <end position="268"/>
    </location>
</feature>
<organism evidence="11 12">
    <name type="scientific">Sphenodon punctatus</name>
    <name type="common">Tuatara</name>
    <name type="synonym">Hatteria punctata</name>
    <dbReference type="NCBI Taxonomy" id="8508"/>
    <lineage>
        <taxon>Eukaryota</taxon>
        <taxon>Metazoa</taxon>
        <taxon>Chordata</taxon>
        <taxon>Craniata</taxon>
        <taxon>Vertebrata</taxon>
        <taxon>Euteleostomi</taxon>
        <taxon>Lepidosauria</taxon>
        <taxon>Sphenodontia</taxon>
        <taxon>Sphenodontidae</taxon>
        <taxon>Sphenodon</taxon>
    </lineage>
</organism>
<keyword evidence="5 9" id="KW-1133">Transmembrane helix</keyword>
<proteinExistence type="predicted"/>
<feature type="transmembrane region" description="Helical" evidence="9">
    <location>
        <begin position="235"/>
        <end position="257"/>
    </location>
</feature>
<dbReference type="Ensembl" id="ENSSPUT00000016977.1">
    <property type="protein sequence ID" value="ENSSPUP00000015925.1"/>
    <property type="gene ID" value="ENSSPUG00000012281.1"/>
</dbReference>
<feature type="transmembrane region" description="Helical" evidence="9">
    <location>
        <begin position="97"/>
        <end position="115"/>
    </location>
</feature>
<reference evidence="11" key="1">
    <citation type="submission" date="2025-08" db="UniProtKB">
        <authorList>
            <consortium name="Ensembl"/>
        </authorList>
    </citation>
    <scope>IDENTIFICATION</scope>
</reference>
<dbReference type="GeneTree" id="ENSGT01030000234515"/>
<evidence type="ECO:0000256" key="4">
    <source>
        <dbReference type="ARBA" id="ARBA00022692"/>
    </source>
</evidence>
<dbReference type="UniPathway" id="UPA00222"/>
<protein>
    <recommendedName>
        <fullName evidence="10">TLC domain-containing protein</fullName>
    </recommendedName>
</protein>
<evidence type="ECO:0000256" key="3">
    <source>
        <dbReference type="ARBA" id="ARBA00004991"/>
    </source>
</evidence>
<comment type="pathway">
    <text evidence="2">Lipid metabolism; sphingolipid metabolism.</text>
</comment>
<dbReference type="InterPro" id="IPR016439">
    <property type="entry name" value="Lag1/Lac1-like"/>
</dbReference>
<dbReference type="PROSITE" id="PS50922">
    <property type="entry name" value="TLC"/>
    <property type="match status" value="1"/>
</dbReference>
<accession>A0A8D0GYR4</accession>